<dbReference type="Proteomes" id="UP001247620">
    <property type="component" value="Unassembled WGS sequence"/>
</dbReference>
<proteinExistence type="predicted"/>
<dbReference type="InterPro" id="IPR027056">
    <property type="entry name" value="Gluconate_2DH_su3"/>
</dbReference>
<evidence type="ECO:0000313" key="2">
    <source>
        <dbReference type="Proteomes" id="UP001247620"/>
    </source>
</evidence>
<organism evidence="1 2">
    <name type="scientific">Mucilaginibacter pocheonensis</name>
    <dbReference type="NCBI Taxonomy" id="398050"/>
    <lineage>
        <taxon>Bacteria</taxon>
        <taxon>Pseudomonadati</taxon>
        <taxon>Bacteroidota</taxon>
        <taxon>Sphingobacteriia</taxon>
        <taxon>Sphingobacteriales</taxon>
        <taxon>Sphingobacteriaceae</taxon>
        <taxon>Mucilaginibacter</taxon>
    </lineage>
</organism>
<accession>A0ABU1TG50</accession>
<evidence type="ECO:0008006" key="3">
    <source>
        <dbReference type="Google" id="ProtNLM"/>
    </source>
</evidence>
<keyword evidence="2" id="KW-1185">Reference proteome</keyword>
<dbReference type="Pfam" id="PF13618">
    <property type="entry name" value="Gluconate_2-dh3"/>
    <property type="match status" value="1"/>
</dbReference>
<evidence type="ECO:0000313" key="1">
    <source>
        <dbReference type="EMBL" id="MDR6944368.1"/>
    </source>
</evidence>
<reference evidence="1 2" key="1">
    <citation type="submission" date="2023-07" db="EMBL/GenBank/DDBJ databases">
        <title>Sorghum-associated microbial communities from plants grown in Nebraska, USA.</title>
        <authorList>
            <person name="Schachtman D."/>
        </authorList>
    </citation>
    <scope>NUCLEOTIDE SEQUENCE [LARGE SCALE GENOMIC DNA]</scope>
    <source>
        <strain evidence="1 2">3262</strain>
    </source>
</reference>
<protein>
    <recommendedName>
        <fullName evidence="3">Gluconate 2-dehydrogenase subunit 3</fullName>
    </recommendedName>
</protein>
<dbReference type="EMBL" id="JAVDUU010000004">
    <property type="protein sequence ID" value="MDR6944368.1"/>
    <property type="molecule type" value="Genomic_DNA"/>
</dbReference>
<name>A0ABU1TG50_9SPHI</name>
<dbReference type="RefSeq" id="WP_310100287.1">
    <property type="nucleotide sequence ID" value="NZ_JAVDUU010000004.1"/>
</dbReference>
<comment type="caution">
    <text evidence="1">The sequence shown here is derived from an EMBL/GenBank/DDBJ whole genome shotgun (WGS) entry which is preliminary data.</text>
</comment>
<gene>
    <name evidence="1" type="ORF">J2W55_004228</name>
</gene>
<sequence length="185" mass="20749">MHRRTAIKNLALIIGGAALLPSCVHDSGQASVKLKNIDINADQEKLIGDMAETIIPKTNTPGAKDLQLHLFVLKMVDDCCTKKDQQDFMTGMEQFNDLVKKRYSVSFSQCNVKQREQTLLSIEQDGKDAKSTAYPAKLKTFYGIVKGQTVNGYTTSKYFMTKQVVYELVPGRYNAFYPVKKKQAV</sequence>